<evidence type="ECO:0000259" key="1">
    <source>
        <dbReference type="Pfam" id="PF01895"/>
    </source>
</evidence>
<feature type="domain" description="PhoU" evidence="1">
    <location>
        <begin position="21"/>
        <end position="106"/>
    </location>
</feature>
<dbReference type="InterPro" id="IPR026022">
    <property type="entry name" value="PhoU_dom"/>
</dbReference>
<dbReference type="PANTHER" id="PTHR42930">
    <property type="entry name" value="PHOSPHATE-SPECIFIC TRANSPORT SYSTEM ACCESSORY PROTEIN PHOU"/>
    <property type="match status" value="1"/>
</dbReference>
<name>A0A346XYH1_9ACTN</name>
<dbReference type="KEGG" id="euz:DVS28_a2588"/>
<protein>
    <recommendedName>
        <fullName evidence="1">PhoU domain-containing protein</fullName>
    </recommendedName>
</protein>
<keyword evidence="3" id="KW-1185">Reference proteome</keyword>
<dbReference type="OrthoDB" id="9814256at2"/>
<dbReference type="Gene3D" id="1.20.58.220">
    <property type="entry name" value="Phosphate transport system protein phou homolog 2, domain 2"/>
    <property type="match status" value="1"/>
</dbReference>
<dbReference type="PANTHER" id="PTHR42930:SF3">
    <property type="entry name" value="PHOSPHATE-SPECIFIC TRANSPORT SYSTEM ACCESSORY PROTEIN PHOU"/>
    <property type="match status" value="1"/>
</dbReference>
<gene>
    <name evidence="2" type="ORF">DVS28_a2588</name>
</gene>
<dbReference type="RefSeq" id="WP_114591784.1">
    <property type="nucleotide sequence ID" value="NZ_CP031165.1"/>
</dbReference>
<organism evidence="2 3">
    <name type="scientific">Euzebya pacifica</name>
    <dbReference type="NCBI Taxonomy" id="1608957"/>
    <lineage>
        <taxon>Bacteria</taxon>
        <taxon>Bacillati</taxon>
        <taxon>Actinomycetota</taxon>
        <taxon>Nitriliruptoria</taxon>
        <taxon>Euzebyales</taxon>
    </lineage>
</organism>
<dbReference type="EMBL" id="CP031165">
    <property type="protein sequence ID" value="AXV07268.1"/>
    <property type="molecule type" value="Genomic_DNA"/>
</dbReference>
<reference evidence="2 3" key="1">
    <citation type="submission" date="2018-09" db="EMBL/GenBank/DDBJ databases">
        <title>Complete genome sequence of Euzebya sp. DY32-46 isolated from seawater of Pacific Ocean.</title>
        <authorList>
            <person name="Xu L."/>
            <person name="Wu Y.-H."/>
            <person name="Xu X.-W."/>
        </authorList>
    </citation>
    <scope>NUCLEOTIDE SEQUENCE [LARGE SCALE GENOMIC DNA]</scope>
    <source>
        <strain evidence="2 3">DY32-46</strain>
    </source>
</reference>
<sequence length="219" mass="24160">MVFKFLRGGDTGMESVERMVTTMLGDCRHSFDVAMAALTAGDDVHQQGVDVRETDRRINAMEEQVRRALVVHVAVQGGTDVGLVMTYLLLVKKLERVGDQNKNIFDLAEDGLRLEEPDIALDLRAEVSGMFAEAGRILLEQDETALDPFAARAADIRHELDDLIRAASHSDDPASAVVPRVLLYRYISRIVANLSSVSQVGIEGIERIEHEPDGSDMDD</sequence>
<dbReference type="InterPro" id="IPR038078">
    <property type="entry name" value="PhoU-like_sf"/>
</dbReference>
<accession>A0A346XYH1</accession>
<dbReference type="SUPFAM" id="SSF109755">
    <property type="entry name" value="PhoU-like"/>
    <property type="match status" value="1"/>
</dbReference>
<dbReference type="InterPro" id="IPR028366">
    <property type="entry name" value="PhoU"/>
</dbReference>
<dbReference type="GO" id="GO:0030643">
    <property type="term" value="P:intracellular phosphate ion homeostasis"/>
    <property type="evidence" value="ECO:0007669"/>
    <property type="project" value="InterPro"/>
</dbReference>
<proteinExistence type="predicted"/>
<dbReference type="GO" id="GO:0045936">
    <property type="term" value="P:negative regulation of phosphate metabolic process"/>
    <property type="evidence" value="ECO:0007669"/>
    <property type="project" value="InterPro"/>
</dbReference>
<dbReference type="Proteomes" id="UP000264006">
    <property type="component" value="Chromosome"/>
</dbReference>
<dbReference type="AlphaFoldDB" id="A0A346XYH1"/>
<evidence type="ECO:0000313" key="3">
    <source>
        <dbReference type="Proteomes" id="UP000264006"/>
    </source>
</evidence>
<evidence type="ECO:0000313" key="2">
    <source>
        <dbReference type="EMBL" id="AXV07268.1"/>
    </source>
</evidence>
<dbReference type="Pfam" id="PF01895">
    <property type="entry name" value="PhoU"/>
    <property type="match status" value="1"/>
</dbReference>